<comment type="similarity">
    <text evidence="2">Belongs to the bacterial solute-binding protein SsuA/TauA family.</text>
</comment>
<dbReference type="PANTHER" id="PTHR30024:SF47">
    <property type="entry name" value="TAURINE-BINDING PERIPLASMIC PROTEIN"/>
    <property type="match status" value="1"/>
</dbReference>
<comment type="subcellular location">
    <subcellularLocation>
        <location evidence="1">Periplasm</location>
    </subcellularLocation>
</comment>
<dbReference type="PROSITE" id="PS51257">
    <property type="entry name" value="PROKAR_LIPOPROTEIN"/>
    <property type="match status" value="1"/>
</dbReference>
<comment type="caution">
    <text evidence="6">The sequence shown here is derived from an EMBL/GenBank/DDBJ whole genome shotgun (WGS) entry which is preliminary data.</text>
</comment>
<proteinExistence type="inferred from homology"/>
<feature type="domain" description="SsuA/THI5-like" evidence="5">
    <location>
        <begin position="48"/>
        <end position="264"/>
    </location>
</feature>
<dbReference type="RefSeq" id="WP_356954480.1">
    <property type="nucleotide sequence ID" value="NZ_JBEYBD010000002.1"/>
</dbReference>
<reference evidence="6 7" key="1">
    <citation type="submission" date="2024-06" db="EMBL/GenBank/DDBJ databases">
        <title>The Natural Products Discovery Center: Release of the First 8490 Sequenced Strains for Exploring Actinobacteria Biosynthetic Diversity.</title>
        <authorList>
            <person name="Kalkreuter E."/>
            <person name="Kautsar S.A."/>
            <person name="Yang D."/>
            <person name="Bader C.D."/>
            <person name="Teijaro C.N."/>
            <person name="Fluegel L."/>
            <person name="Davis C.M."/>
            <person name="Simpson J.R."/>
            <person name="Lauterbach L."/>
            <person name="Steele A.D."/>
            <person name="Gui C."/>
            <person name="Meng S."/>
            <person name="Li G."/>
            <person name="Viehrig K."/>
            <person name="Ye F."/>
            <person name="Su P."/>
            <person name="Kiefer A.F."/>
            <person name="Nichols A."/>
            <person name="Cepeda A.J."/>
            <person name="Yan W."/>
            <person name="Fan B."/>
            <person name="Jiang Y."/>
            <person name="Adhikari A."/>
            <person name="Zheng C.-J."/>
            <person name="Schuster L."/>
            <person name="Cowan T.M."/>
            <person name="Smanski M.J."/>
            <person name="Chevrette M.G."/>
            <person name="De Carvalho L.P.S."/>
            <person name="Shen B."/>
        </authorList>
    </citation>
    <scope>NUCLEOTIDE SEQUENCE [LARGE SCALE GENOMIC DNA]</scope>
    <source>
        <strain evidence="6 7">NPDC019708</strain>
    </source>
</reference>
<protein>
    <submittedName>
        <fullName evidence="6">ABC transporter substrate-binding protein</fullName>
    </submittedName>
</protein>
<sequence length="322" mass="32894">MPNFPKSVRAFAVALSLLAATALTGCGAGGSGDGDSGAVKLGIIPIIDVAPVKLGVERGLFAAEGLEVTTQDAQGGAAIVPGVMSGDFDFGYSNLASLLVAREQGLPLKLVAIGARAADDILDDGSGQLMVSDPSIRTVADLKGKTVGINTLKGISEVAVRAGLEKGGLAPGDVTLVEMPISNMVAGLESGQIAGAMVGEPFITIAERAGARPLPVGYAAMGEGIPFAGWFASEKMLAERPDVVERFTTALEKSFEYAAAHPDEVRRSLNTYLTLDAGIAESVRLPVWGPAVDRNELDGLATLTAEAGLIGDPAVLDGLIVK</sequence>
<dbReference type="Gene3D" id="3.40.190.10">
    <property type="entry name" value="Periplasmic binding protein-like II"/>
    <property type="match status" value="2"/>
</dbReference>
<evidence type="ECO:0000256" key="2">
    <source>
        <dbReference type="ARBA" id="ARBA00010742"/>
    </source>
</evidence>
<keyword evidence="3 4" id="KW-0732">Signal</keyword>
<name>A0ABV2WI36_9NOCA</name>
<dbReference type="InterPro" id="IPR015168">
    <property type="entry name" value="SsuA/THI5"/>
</dbReference>
<dbReference type="SUPFAM" id="SSF53850">
    <property type="entry name" value="Periplasmic binding protein-like II"/>
    <property type="match status" value="1"/>
</dbReference>
<organism evidence="6 7">
    <name type="scientific">Nocardia rhamnosiphila</name>
    <dbReference type="NCBI Taxonomy" id="426716"/>
    <lineage>
        <taxon>Bacteria</taxon>
        <taxon>Bacillati</taxon>
        <taxon>Actinomycetota</taxon>
        <taxon>Actinomycetes</taxon>
        <taxon>Mycobacteriales</taxon>
        <taxon>Nocardiaceae</taxon>
        <taxon>Nocardia</taxon>
    </lineage>
</organism>
<feature type="signal peptide" evidence="4">
    <location>
        <begin position="1"/>
        <end position="24"/>
    </location>
</feature>
<evidence type="ECO:0000256" key="4">
    <source>
        <dbReference type="SAM" id="SignalP"/>
    </source>
</evidence>
<dbReference type="Pfam" id="PF09084">
    <property type="entry name" value="NMT1"/>
    <property type="match status" value="1"/>
</dbReference>
<gene>
    <name evidence="6" type="ORF">ABZ510_01680</name>
</gene>
<feature type="chain" id="PRO_5046161178" evidence="4">
    <location>
        <begin position="25"/>
        <end position="322"/>
    </location>
</feature>
<dbReference type="Proteomes" id="UP001550628">
    <property type="component" value="Unassembled WGS sequence"/>
</dbReference>
<dbReference type="EMBL" id="JBEYBF010000001">
    <property type="protein sequence ID" value="MEU1950547.1"/>
    <property type="molecule type" value="Genomic_DNA"/>
</dbReference>
<evidence type="ECO:0000256" key="3">
    <source>
        <dbReference type="ARBA" id="ARBA00022729"/>
    </source>
</evidence>
<evidence type="ECO:0000313" key="7">
    <source>
        <dbReference type="Proteomes" id="UP001550628"/>
    </source>
</evidence>
<evidence type="ECO:0000313" key="6">
    <source>
        <dbReference type="EMBL" id="MEU1950547.1"/>
    </source>
</evidence>
<keyword evidence="7" id="KW-1185">Reference proteome</keyword>
<evidence type="ECO:0000259" key="5">
    <source>
        <dbReference type="Pfam" id="PF09084"/>
    </source>
</evidence>
<accession>A0ABV2WI36</accession>
<dbReference type="PANTHER" id="PTHR30024">
    <property type="entry name" value="ALIPHATIC SULFONATES-BINDING PROTEIN-RELATED"/>
    <property type="match status" value="1"/>
</dbReference>
<evidence type="ECO:0000256" key="1">
    <source>
        <dbReference type="ARBA" id="ARBA00004418"/>
    </source>
</evidence>